<dbReference type="PANTHER" id="PTHR43155">
    <property type="entry name" value="CYCLIC DI-GMP PHOSPHODIESTERASE PA4108-RELATED"/>
    <property type="match status" value="1"/>
</dbReference>
<dbReference type="PANTHER" id="PTHR43155:SF2">
    <property type="entry name" value="CYCLIC DI-GMP PHOSPHODIESTERASE PA4108"/>
    <property type="match status" value="1"/>
</dbReference>
<dbReference type="Gene3D" id="1.10.3210.10">
    <property type="entry name" value="Hypothetical protein af1432"/>
    <property type="match status" value="1"/>
</dbReference>
<sequence length="525" mass="57917">MKLPKAVQPKQTDNQAQPLLTHEKSLAGKIGQGSEAGDILDQQLAMLGFQLITHLNTLIKTSRIHGRTNAALDKPVETMLTLIQTLAHDQPVTLRVQNDFLFLGERHLKVSPQQMLVASSIIDTMNKWKVGGLTFTSSTSSEDLREFAYLFVTLDPAVKSLDDFRQELKTHEVGSVQLEDPRELALREEVSGAGQGSGSGEGTEPGSKIHHKAQSKIAYGKAAGAVGNLTQSVRDGGTLNFKQAKRAIQNIVDLMMQDESTLLGLTTLRCHDQYTHNHSVNVSLLSLALANRAGYPKVELADLGLAALFHDMGKSTIPLEVLNKPGEFTEDEWAMMRNHPTEGVLSLTQLRGITNLPARMVAASFEHHMNLDYSGYPKLKTPWKLSLTGRILTIADCYDAMTSSRVYRREPMSPSKVLNMMFSKSGKSFDATLLKLFVNCVGIVPIGSLVMLDTEELAVVLKPAMNKSDAERPLVKVITDRQGAPIENGEELDLTEKDDVGAYRRSIIRLVDTTEYNFDTSRYFV</sequence>
<dbReference type="AlphaFoldDB" id="A0A7S8FG08"/>
<protein>
    <recommendedName>
        <fullName evidence="2">HD-GYP domain-containing protein</fullName>
    </recommendedName>
</protein>
<evidence type="ECO:0000256" key="1">
    <source>
        <dbReference type="SAM" id="MobiDB-lite"/>
    </source>
</evidence>
<feature type="domain" description="HD-GYP" evidence="2">
    <location>
        <begin position="253"/>
        <end position="453"/>
    </location>
</feature>
<reference evidence="3 4" key="1">
    <citation type="journal article" date="2020" name="ISME J.">
        <title>Enrichment and physiological characterization of a novel comammox Nitrospira indicates ammonium inhibition of complete nitrification.</title>
        <authorList>
            <person name="Sakoula D."/>
            <person name="Koch H."/>
            <person name="Frank J."/>
            <person name="Jetten M.S.M."/>
            <person name="van Kessel M.A.H.J."/>
            <person name="Lucker S."/>
        </authorList>
    </citation>
    <scope>NUCLEOTIDE SEQUENCE [LARGE SCALE GENOMIC DNA]</scope>
    <source>
        <strain evidence="3">Comreactor17</strain>
    </source>
</reference>
<dbReference type="KEGG" id="nkf:Nkreftii_002820"/>
<evidence type="ECO:0000313" key="3">
    <source>
        <dbReference type="EMBL" id="QPD05046.1"/>
    </source>
</evidence>
<dbReference type="PROSITE" id="PS51832">
    <property type="entry name" value="HD_GYP"/>
    <property type="match status" value="1"/>
</dbReference>
<organism evidence="3 4">
    <name type="scientific">Candidatus Nitrospira kreftii</name>
    <dbReference type="NCBI Taxonomy" id="2652173"/>
    <lineage>
        <taxon>Bacteria</taxon>
        <taxon>Pseudomonadati</taxon>
        <taxon>Nitrospirota</taxon>
        <taxon>Nitrospiria</taxon>
        <taxon>Nitrospirales</taxon>
        <taxon>Nitrospiraceae</taxon>
        <taxon>Nitrospira</taxon>
    </lineage>
</organism>
<dbReference type="SMART" id="SM00471">
    <property type="entry name" value="HDc"/>
    <property type="match status" value="1"/>
</dbReference>
<accession>A0A7S8FG08</accession>
<dbReference type="EMBL" id="CP047423">
    <property type="protein sequence ID" value="QPD05046.1"/>
    <property type="molecule type" value="Genomic_DNA"/>
</dbReference>
<dbReference type="CDD" id="cd00077">
    <property type="entry name" value="HDc"/>
    <property type="match status" value="1"/>
</dbReference>
<evidence type="ECO:0000259" key="2">
    <source>
        <dbReference type="PROSITE" id="PS51832"/>
    </source>
</evidence>
<dbReference type="Pfam" id="PF13487">
    <property type="entry name" value="HD_5"/>
    <property type="match status" value="1"/>
</dbReference>
<dbReference type="InterPro" id="IPR037522">
    <property type="entry name" value="HD_GYP_dom"/>
</dbReference>
<feature type="compositionally biased region" description="Gly residues" evidence="1">
    <location>
        <begin position="193"/>
        <end position="203"/>
    </location>
</feature>
<dbReference type="Proteomes" id="UP000593737">
    <property type="component" value="Chromosome"/>
</dbReference>
<dbReference type="InterPro" id="IPR003607">
    <property type="entry name" value="HD/PDEase_dom"/>
</dbReference>
<gene>
    <name evidence="3" type="ORF">Nkreftii_002820</name>
</gene>
<proteinExistence type="predicted"/>
<dbReference type="SUPFAM" id="SSF109604">
    <property type="entry name" value="HD-domain/PDEase-like"/>
    <property type="match status" value="1"/>
</dbReference>
<evidence type="ECO:0000313" key="4">
    <source>
        <dbReference type="Proteomes" id="UP000593737"/>
    </source>
</evidence>
<feature type="region of interest" description="Disordered" evidence="1">
    <location>
        <begin position="188"/>
        <end position="211"/>
    </location>
</feature>
<name>A0A7S8FG08_9BACT</name>